<dbReference type="SUPFAM" id="SSF52540">
    <property type="entry name" value="P-loop containing nucleoside triphosphate hydrolases"/>
    <property type="match status" value="4"/>
</dbReference>
<evidence type="ECO:0000259" key="16">
    <source>
        <dbReference type="PROSITE" id="PS51194"/>
    </source>
</evidence>
<keyword evidence="6" id="KW-0347">Helicase</keyword>
<dbReference type="CDD" id="cd17991">
    <property type="entry name" value="DEXHc_TRCF"/>
    <property type="match status" value="1"/>
</dbReference>
<proteinExistence type="inferred from homology"/>
<keyword evidence="9 13" id="KW-0234">DNA repair</keyword>
<feature type="domain" description="Helicase ATP-binding" evidence="15">
    <location>
        <begin position="632"/>
        <end position="793"/>
    </location>
</feature>
<keyword evidence="2 13" id="KW-0963">Cytoplasm</keyword>
<dbReference type="InterPro" id="IPR003711">
    <property type="entry name" value="CarD-like/TRCF_RID"/>
</dbReference>
<dbReference type="PROSITE" id="PS51194">
    <property type="entry name" value="HELICASE_CTER"/>
    <property type="match status" value="1"/>
</dbReference>
<evidence type="ECO:0000259" key="15">
    <source>
        <dbReference type="PROSITE" id="PS51192"/>
    </source>
</evidence>
<dbReference type="FunFam" id="3.40.50.300:FF:000300">
    <property type="entry name" value="Transcription-repair-coupling factor"/>
    <property type="match status" value="1"/>
</dbReference>
<evidence type="ECO:0000256" key="1">
    <source>
        <dbReference type="ARBA" id="ARBA00004496"/>
    </source>
</evidence>
<keyword evidence="18" id="KW-1185">Reference proteome</keyword>
<feature type="domain" description="Helicase C-terminal" evidence="16">
    <location>
        <begin position="806"/>
        <end position="968"/>
    </location>
</feature>
<dbReference type="InterPro" id="IPR014001">
    <property type="entry name" value="Helicase_ATP-bd"/>
</dbReference>
<comment type="similarity">
    <text evidence="10 13">In the N-terminal section; belongs to the UvrB family.</text>
</comment>
<dbReference type="InterPro" id="IPR004576">
    <property type="entry name" value="Mfd"/>
</dbReference>
<dbReference type="InterPro" id="IPR037235">
    <property type="entry name" value="TRCF-like_C_D7"/>
</dbReference>
<dbReference type="SMART" id="SM00982">
    <property type="entry name" value="TRCF"/>
    <property type="match status" value="1"/>
</dbReference>
<keyword evidence="4 13" id="KW-0227">DNA damage</keyword>
<sequence>MTTTLNSLPLPKTKSSAGFQDQQQWGQLQGSSRALAVAQASQQAGRPIVLVTADTPSALKLEKEIRYFQGSQHSVPVTLFPDWETLPYDTFSPHQDIISQRLETLFRLTQEPSGIFIVPINTLMQRLAPVEYIGQHLLLLKRGQQLDRDQFRRQLEQAGYLHVSQVMSHSEFSIRGSIIDLYPMGSKDPYRIDLFDDEVDSIRLFDPDSQRSSNAVDEIRMLPAREFPTDKAALNLFRQQFLERFDASNSAESVFNQITRGTMPSGVEYYLPLFFEKTATLFDYFHPDTLIMLHGDVSDACEFFWADLNERYEQYRYNKHRPLLAPMELFLPVNELFAGLKQWPRVALASQPLDEAAGKHNLHCEKLDDIALNPQKKQPAQALLATLSDASERGAKVLFCAESQGRRENLLGILGKYQIKPVEFAHFDDFLTSHETVGISIGMVEHSFRWKNPDGELLFITETQLLGHKISQRRLRTAQKPTDENAIIRNLAELSVGQPVVHLDHGVGRYIGLQTLDAGGVTTEFLTIEYAKQAKLYVPVASLHLISRYSGGEQDSAPLHSLGSDAWEKAKKRAAERVRDVAAELLDVYAKRAAKPGFAYPITWEEYQSFADSFPFEETADQMQAINAVIQDMGSPQAMDRLVCGDVGFGKTEVAMRAAFLAANQGKQVAILVPTTLLAQQHFENFKDRFANWPFRIEVVSRFVSGKATKSVMDGIENGTVDIVVGTHKLLSDTIQFNDLGLVIIDEEHRFGVRQKEKFKALRADVDILTLTATPIPRTLNMAMSGMRDLSIIATAPAKRLAIKTFVQQRDKAVIREAIMREILRGGQVYFLHNEVESIARTAEEIAEIVPEARIAVGHGQMRERELESVMSDFYHQRFNVLVCTTIIETGIDVPTANTIIMDRADHLGLAQLHQLRGRVGRSHHQAYAYLLTPHPKRMTRDAAKRLEAIASLEDLGAGFALATHDLEIRGAGELLGEDQSGQIASVGYSLYMDMLEQAVDALKAGKEPSLSDANRLHTEIELRIPALLPEDYIADVNTRLSLYKQLASCKNSDDIEAFQIECIDRFGLLPDAAKNLIAVAELKLKARRVGIHKVEMTATGGTIEFNEDTPVDPGFIIQLVQTRNKMFKFEGSQKLRIVKKTETARERLAMVDGLIEEFAREISQA</sequence>
<dbReference type="PROSITE" id="PS51192">
    <property type="entry name" value="HELICASE_ATP_BIND_1"/>
    <property type="match status" value="1"/>
</dbReference>
<evidence type="ECO:0000256" key="3">
    <source>
        <dbReference type="ARBA" id="ARBA00022741"/>
    </source>
</evidence>
<evidence type="ECO:0000256" key="2">
    <source>
        <dbReference type="ARBA" id="ARBA00022490"/>
    </source>
</evidence>
<evidence type="ECO:0000256" key="13">
    <source>
        <dbReference type="HAMAP-Rule" id="MF_00969"/>
    </source>
</evidence>
<dbReference type="InterPro" id="IPR047112">
    <property type="entry name" value="RecG/Mfd"/>
</dbReference>
<dbReference type="SUPFAM" id="SSF141259">
    <property type="entry name" value="CarD-like"/>
    <property type="match status" value="1"/>
</dbReference>
<dbReference type="SMART" id="SM00487">
    <property type="entry name" value="DEXDc"/>
    <property type="match status" value="1"/>
</dbReference>
<dbReference type="HAMAP" id="MF_00969">
    <property type="entry name" value="TRCF"/>
    <property type="match status" value="1"/>
</dbReference>
<dbReference type="GO" id="GO:0005524">
    <property type="term" value="F:ATP binding"/>
    <property type="evidence" value="ECO:0007669"/>
    <property type="project" value="UniProtKB-UniRule"/>
</dbReference>
<evidence type="ECO:0000256" key="4">
    <source>
        <dbReference type="ARBA" id="ARBA00022763"/>
    </source>
</evidence>
<dbReference type="NCBIfam" id="NF007966">
    <property type="entry name" value="PRK10689.1"/>
    <property type="match status" value="1"/>
</dbReference>
<evidence type="ECO:0000256" key="9">
    <source>
        <dbReference type="ARBA" id="ARBA00023204"/>
    </source>
</evidence>
<dbReference type="Gene3D" id="3.30.2060.10">
    <property type="entry name" value="Penicillin-binding protein 1b domain"/>
    <property type="match status" value="1"/>
</dbReference>
<evidence type="ECO:0000256" key="7">
    <source>
        <dbReference type="ARBA" id="ARBA00022840"/>
    </source>
</evidence>
<evidence type="ECO:0000256" key="14">
    <source>
        <dbReference type="SAM" id="MobiDB-lite"/>
    </source>
</evidence>
<dbReference type="Pfam" id="PF21132">
    <property type="entry name" value="MFD_D3"/>
    <property type="match status" value="1"/>
</dbReference>
<dbReference type="GO" id="GO:0005737">
    <property type="term" value="C:cytoplasm"/>
    <property type="evidence" value="ECO:0007669"/>
    <property type="project" value="UniProtKB-SubCell"/>
</dbReference>
<evidence type="ECO:0000256" key="10">
    <source>
        <dbReference type="ARBA" id="ARBA00061104"/>
    </source>
</evidence>
<dbReference type="SUPFAM" id="SSF143517">
    <property type="entry name" value="TRCF domain-like"/>
    <property type="match status" value="1"/>
</dbReference>
<evidence type="ECO:0000256" key="6">
    <source>
        <dbReference type="ARBA" id="ARBA00022806"/>
    </source>
</evidence>
<evidence type="ECO:0000256" key="5">
    <source>
        <dbReference type="ARBA" id="ARBA00022801"/>
    </source>
</evidence>
<dbReference type="SMART" id="SM00490">
    <property type="entry name" value="HELICc"/>
    <property type="match status" value="1"/>
</dbReference>
<dbReference type="RefSeq" id="WP_105936591.1">
    <property type="nucleotide sequence ID" value="NZ_PVNP01000207.1"/>
</dbReference>
<evidence type="ECO:0000256" key="11">
    <source>
        <dbReference type="ARBA" id="ARBA00061399"/>
    </source>
</evidence>
<dbReference type="Pfam" id="PF00271">
    <property type="entry name" value="Helicase_C"/>
    <property type="match status" value="1"/>
</dbReference>
<dbReference type="InterPro" id="IPR041471">
    <property type="entry name" value="UvrB_inter"/>
</dbReference>
<dbReference type="InterPro" id="IPR005118">
    <property type="entry name" value="TRCF_C"/>
</dbReference>
<dbReference type="Gene3D" id="2.40.10.170">
    <property type="match status" value="1"/>
</dbReference>
<dbReference type="Gene3D" id="3.90.1150.50">
    <property type="entry name" value="Transcription-repair-coupling factor, D7 domain"/>
    <property type="match status" value="1"/>
</dbReference>
<dbReference type="GO" id="GO:0000716">
    <property type="term" value="P:transcription-coupled nucleotide-excision repair, DNA damage recognition"/>
    <property type="evidence" value="ECO:0007669"/>
    <property type="project" value="UniProtKB-UniRule"/>
</dbReference>
<evidence type="ECO:0000313" key="18">
    <source>
        <dbReference type="Proteomes" id="UP000238949"/>
    </source>
</evidence>
<dbReference type="Pfam" id="PF17757">
    <property type="entry name" value="UvrB_inter"/>
    <property type="match status" value="1"/>
</dbReference>
<dbReference type="OrthoDB" id="9804325at2"/>
<dbReference type="FunFam" id="3.40.50.300:FF:000546">
    <property type="entry name" value="Transcription-repair-coupling factor"/>
    <property type="match status" value="1"/>
</dbReference>
<dbReference type="Gene3D" id="3.40.50.11140">
    <property type="match status" value="1"/>
</dbReference>
<dbReference type="InterPro" id="IPR001650">
    <property type="entry name" value="Helicase_C-like"/>
</dbReference>
<dbReference type="EMBL" id="PVNP01000207">
    <property type="protein sequence ID" value="PRO71290.1"/>
    <property type="molecule type" value="Genomic_DNA"/>
</dbReference>
<keyword evidence="5 13" id="KW-0378">Hydrolase</keyword>
<comment type="caution">
    <text evidence="17">The sequence shown here is derived from an EMBL/GenBank/DDBJ whole genome shotgun (WGS) entry which is preliminary data.</text>
</comment>
<comment type="subcellular location">
    <subcellularLocation>
        <location evidence="1 13">Cytoplasm</location>
    </subcellularLocation>
</comment>
<dbReference type="EC" id="3.6.4.-" evidence="13"/>
<dbReference type="GO" id="GO:0003678">
    <property type="term" value="F:DNA helicase activity"/>
    <property type="evidence" value="ECO:0007669"/>
    <property type="project" value="TreeGrafter"/>
</dbReference>
<gene>
    <name evidence="13" type="primary">mfd</name>
    <name evidence="17" type="ORF">C6Y40_22265</name>
</gene>
<evidence type="ECO:0000256" key="12">
    <source>
        <dbReference type="ARBA" id="ARBA00070128"/>
    </source>
</evidence>
<dbReference type="Pfam" id="PF00270">
    <property type="entry name" value="DEAD"/>
    <property type="match status" value="1"/>
</dbReference>
<evidence type="ECO:0000313" key="17">
    <source>
        <dbReference type="EMBL" id="PRO71290.1"/>
    </source>
</evidence>
<reference evidence="18" key="1">
    <citation type="journal article" date="2020" name="Int. J. Syst. Evol. Microbiol.">
        <title>Alteromonas alba sp. nov., a marine bacterium isolated from the seawater of the West Pacific Ocean.</title>
        <authorList>
            <person name="Sun C."/>
            <person name="Wu Y.-H."/>
            <person name="Xamxidin M."/>
            <person name="Cheng H."/>
            <person name="Xu X.-W."/>
        </authorList>
    </citation>
    <scope>NUCLEOTIDE SEQUENCE [LARGE SCALE GENOMIC DNA]</scope>
    <source>
        <strain evidence="18">190</strain>
    </source>
</reference>
<organism evidence="17 18">
    <name type="scientific">Alteromonas alba</name>
    <dbReference type="NCBI Taxonomy" id="2079529"/>
    <lineage>
        <taxon>Bacteria</taxon>
        <taxon>Pseudomonadati</taxon>
        <taxon>Pseudomonadota</taxon>
        <taxon>Gammaproteobacteria</taxon>
        <taxon>Alteromonadales</taxon>
        <taxon>Alteromonadaceae</taxon>
        <taxon>Alteromonas/Salinimonas group</taxon>
        <taxon>Alteromonas</taxon>
    </lineage>
</organism>
<feature type="region of interest" description="Disordered" evidence="14">
    <location>
        <begin position="1"/>
        <end position="23"/>
    </location>
</feature>
<dbReference type="GO" id="GO:0003684">
    <property type="term" value="F:damaged DNA binding"/>
    <property type="evidence" value="ECO:0007669"/>
    <property type="project" value="InterPro"/>
</dbReference>
<dbReference type="InterPro" id="IPR027417">
    <property type="entry name" value="P-loop_NTPase"/>
</dbReference>
<dbReference type="InterPro" id="IPR011545">
    <property type="entry name" value="DEAD/DEAH_box_helicase_dom"/>
</dbReference>
<comment type="function">
    <text evidence="13">Couples transcription and DNA repair by recognizing RNA polymerase (RNAP) stalled at DNA lesions. Mediates ATP-dependent release of RNAP and its truncated transcript from the DNA, and recruitment of nucleotide excision repair machinery to the damaged site.</text>
</comment>
<dbReference type="InterPro" id="IPR048635">
    <property type="entry name" value="MFD_D3"/>
</dbReference>
<dbReference type="AlphaFoldDB" id="A0A2S9V4C2"/>
<dbReference type="PANTHER" id="PTHR47964:SF1">
    <property type="entry name" value="ATP-DEPENDENT DNA HELICASE HOMOLOG RECG, CHLOROPLASTIC"/>
    <property type="match status" value="1"/>
</dbReference>
<accession>A0A2S9V4C2</accession>
<dbReference type="Pfam" id="PF03461">
    <property type="entry name" value="TRCF"/>
    <property type="match status" value="1"/>
</dbReference>
<dbReference type="InterPro" id="IPR036101">
    <property type="entry name" value="CarD-like/TRCF_RID_sf"/>
</dbReference>
<dbReference type="SMART" id="SM01058">
    <property type="entry name" value="CarD_TRCF"/>
    <property type="match status" value="1"/>
</dbReference>
<dbReference type="Gene3D" id="3.40.50.300">
    <property type="entry name" value="P-loop containing nucleotide triphosphate hydrolases"/>
    <property type="match status" value="2"/>
</dbReference>
<evidence type="ECO:0000256" key="8">
    <source>
        <dbReference type="ARBA" id="ARBA00023125"/>
    </source>
</evidence>
<dbReference type="GO" id="GO:0016787">
    <property type="term" value="F:hydrolase activity"/>
    <property type="evidence" value="ECO:0007669"/>
    <property type="project" value="UniProtKB-KW"/>
</dbReference>
<dbReference type="GO" id="GO:0006355">
    <property type="term" value="P:regulation of DNA-templated transcription"/>
    <property type="evidence" value="ECO:0007669"/>
    <property type="project" value="UniProtKB-UniRule"/>
</dbReference>
<comment type="similarity">
    <text evidence="11 13">In the C-terminal section; belongs to the helicase family. RecG subfamily.</text>
</comment>
<keyword evidence="7 13" id="KW-0067">ATP-binding</keyword>
<name>A0A2S9V4C2_9ALTE</name>
<dbReference type="Pfam" id="PF02559">
    <property type="entry name" value="CarD_TRCF_RID"/>
    <property type="match status" value="1"/>
</dbReference>
<feature type="compositionally biased region" description="Polar residues" evidence="14">
    <location>
        <begin position="1"/>
        <end position="17"/>
    </location>
</feature>
<dbReference type="NCBIfam" id="TIGR00580">
    <property type="entry name" value="mfd"/>
    <property type="match status" value="1"/>
</dbReference>
<dbReference type="Gene3D" id="3.40.50.11180">
    <property type="match status" value="1"/>
</dbReference>
<keyword evidence="3 13" id="KW-0547">Nucleotide-binding</keyword>
<dbReference type="CDD" id="cd18810">
    <property type="entry name" value="SF2_C_TRCF"/>
    <property type="match status" value="1"/>
</dbReference>
<protein>
    <recommendedName>
        <fullName evidence="12 13">Transcription-repair-coupling factor</fullName>
        <shortName evidence="13">TRCF</shortName>
        <ecNumber evidence="13">3.6.4.-</ecNumber>
    </recommendedName>
</protein>
<keyword evidence="8 13" id="KW-0238">DNA-binding</keyword>
<dbReference type="PANTHER" id="PTHR47964">
    <property type="entry name" value="ATP-DEPENDENT DNA HELICASE HOMOLOG RECG, CHLOROPLASTIC"/>
    <property type="match status" value="1"/>
</dbReference>
<dbReference type="Proteomes" id="UP000238949">
    <property type="component" value="Unassembled WGS sequence"/>
</dbReference>